<dbReference type="Proteomes" id="UP000054564">
    <property type="component" value="Unassembled WGS sequence"/>
</dbReference>
<dbReference type="PANTHER" id="PTHR47072:SF4">
    <property type="entry name" value="MYB_SANT-LIKE DOMAIN-CONTAINING PROTEIN"/>
    <property type="match status" value="1"/>
</dbReference>
<evidence type="ECO:0000256" key="1">
    <source>
        <dbReference type="SAM" id="MobiDB-lite"/>
    </source>
</evidence>
<feature type="region of interest" description="Disordered" evidence="1">
    <location>
        <begin position="127"/>
        <end position="169"/>
    </location>
</feature>
<dbReference type="EMBL" id="AJIL01000187">
    <property type="protein sequence ID" value="KNE91808.1"/>
    <property type="molecule type" value="Genomic_DNA"/>
</dbReference>
<feature type="region of interest" description="Disordered" evidence="1">
    <location>
        <begin position="299"/>
        <end position="384"/>
    </location>
</feature>
<reference evidence="4" key="1">
    <citation type="submission" date="2014-03" db="EMBL/GenBank/DDBJ databases">
        <title>The Genome Sequence of Puccinia striiformis f. sp. tritici PST-78.</title>
        <authorList>
            <consortium name="The Broad Institute Genome Sequencing Platform"/>
            <person name="Cuomo C."/>
            <person name="Hulbert S."/>
            <person name="Chen X."/>
            <person name="Walker B."/>
            <person name="Young S.K."/>
            <person name="Zeng Q."/>
            <person name="Gargeya S."/>
            <person name="Fitzgerald M."/>
            <person name="Haas B."/>
            <person name="Abouelleil A."/>
            <person name="Alvarado L."/>
            <person name="Arachchi H.M."/>
            <person name="Berlin A.M."/>
            <person name="Chapman S.B."/>
            <person name="Goldberg J."/>
            <person name="Griggs A."/>
            <person name="Gujja S."/>
            <person name="Hansen M."/>
            <person name="Howarth C."/>
            <person name="Imamovic A."/>
            <person name="Larimer J."/>
            <person name="McCowan C."/>
            <person name="Montmayeur A."/>
            <person name="Murphy C."/>
            <person name="Neiman D."/>
            <person name="Pearson M."/>
            <person name="Priest M."/>
            <person name="Roberts A."/>
            <person name="Saif S."/>
            <person name="Shea T."/>
            <person name="Sisk P."/>
            <person name="Sykes S."/>
            <person name="Wortman J."/>
            <person name="Nusbaum C."/>
            <person name="Birren B."/>
        </authorList>
    </citation>
    <scope>NUCLEOTIDE SEQUENCE [LARGE SCALE GENOMIC DNA]</scope>
    <source>
        <strain evidence="4">race PST-78</strain>
    </source>
</reference>
<feature type="compositionally biased region" description="Polar residues" evidence="1">
    <location>
        <begin position="315"/>
        <end position="329"/>
    </location>
</feature>
<evidence type="ECO:0000313" key="3">
    <source>
        <dbReference type="EMBL" id="KNE91808.1"/>
    </source>
</evidence>
<organism evidence="3 4">
    <name type="scientific">Puccinia striiformis f. sp. tritici PST-78</name>
    <dbReference type="NCBI Taxonomy" id="1165861"/>
    <lineage>
        <taxon>Eukaryota</taxon>
        <taxon>Fungi</taxon>
        <taxon>Dikarya</taxon>
        <taxon>Basidiomycota</taxon>
        <taxon>Pucciniomycotina</taxon>
        <taxon>Pucciniomycetes</taxon>
        <taxon>Pucciniales</taxon>
        <taxon>Pucciniaceae</taxon>
        <taxon>Puccinia</taxon>
    </lineage>
</organism>
<dbReference type="InterPro" id="IPR024752">
    <property type="entry name" value="Myb/SANT-like_dom"/>
</dbReference>
<dbReference type="AlphaFoldDB" id="A0A0L0UXN3"/>
<comment type="caution">
    <text evidence="3">The sequence shown here is derived from an EMBL/GenBank/DDBJ whole genome shotgun (WGS) entry which is preliminary data.</text>
</comment>
<sequence length="384" mass="43077">MALAKVPLEPRVTVRVLCDQLNWCINNKKAMKKAPVKKDPTDDEQEEEEDEEPVVESVWIGILESPPPAPKEEGPNAANFTEDNASDYDQDKDDDEWVDDRFRSHIAQLHNTLGDGHCGFRSAARIVTKEESESSEEEDDDNDNDEELSEEEEEDTKDTKKKKKKPNHPWTDDQRVALLAFIHDQISLGKGTDNGNLKSEGWTAVRKDIFDRFEITFDNEQLKNQKGSICKLYVDLKFLKNWSGFGWNGATGMVTANKGTWKELIQAHPKRKFASLRKMTIHWFDLADKLFDTSSAKGDGAVLPGQAPPMDEGNEASTGLTNSSELSKNSIKRRKGVIKADLDESDDEITMIKQPAREPLVGNNRPTNHSSTCSTTSTPDCPSL</sequence>
<dbReference type="Pfam" id="PF12776">
    <property type="entry name" value="Myb_DNA-bind_3"/>
    <property type="match status" value="1"/>
</dbReference>
<gene>
    <name evidence="3" type="ORF">PSTG_14767</name>
</gene>
<feature type="domain" description="Myb/SANT-like" evidence="2">
    <location>
        <begin position="170"/>
        <end position="263"/>
    </location>
</feature>
<name>A0A0L0UXN3_9BASI</name>
<feature type="region of interest" description="Disordered" evidence="1">
    <location>
        <begin position="31"/>
        <end position="95"/>
    </location>
</feature>
<evidence type="ECO:0000259" key="2">
    <source>
        <dbReference type="Pfam" id="PF12776"/>
    </source>
</evidence>
<dbReference type="OrthoDB" id="76215at2759"/>
<accession>A0A0L0UXN3</accession>
<keyword evidence="4" id="KW-1185">Reference proteome</keyword>
<feature type="compositionally biased region" description="Acidic residues" evidence="1">
    <location>
        <begin position="84"/>
        <end position="95"/>
    </location>
</feature>
<dbReference type="PANTHER" id="PTHR47072">
    <property type="match status" value="1"/>
</dbReference>
<evidence type="ECO:0000313" key="4">
    <source>
        <dbReference type="Proteomes" id="UP000054564"/>
    </source>
</evidence>
<feature type="compositionally biased region" description="Acidic residues" evidence="1">
    <location>
        <begin position="41"/>
        <end position="54"/>
    </location>
</feature>
<proteinExistence type="predicted"/>
<feature type="compositionally biased region" description="Acidic residues" evidence="1">
    <location>
        <begin position="133"/>
        <end position="156"/>
    </location>
</feature>
<protein>
    <recommendedName>
        <fullName evidence="2">Myb/SANT-like domain-containing protein</fullName>
    </recommendedName>
</protein>